<feature type="transmembrane region" description="Helical" evidence="1">
    <location>
        <begin position="20"/>
        <end position="41"/>
    </location>
</feature>
<keyword evidence="3" id="KW-1185">Reference proteome</keyword>
<keyword evidence="1" id="KW-1133">Transmembrane helix</keyword>
<protein>
    <submittedName>
        <fullName evidence="2">Uncharacterized protein</fullName>
    </submittedName>
</protein>
<evidence type="ECO:0000256" key="1">
    <source>
        <dbReference type="SAM" id="Phobius"/>
    </source>
</evidence>
<organism evidence="2 3">
    <name type="scientific">Mycena pura</name>
    <dbReference type="NCBI Taxonomy" id="153505"/>
    <lineage>
        <taxon>Eukaryota</taxon>
        <taxon>Fungi</taxon>
        <taxon>Dikarya</taxon>
        <taxon>Basidiomycota</taxon>
        <taxon>Agaricomycotina</taxon>
        <taxon>Agaricomycetes</taxon>
        <taxon>Agaricomycetidae</taxon>
        <taxon>Agaricales</taxon>
        <taxon>Marasmiineae</taxon>
        <taxon>Mycenaceae</taxon>
        <taxon>Mycena</taxon>
    </lineage>
</organism>
<feature type="transmembrane region" description="Helical" evidence="1">
    <location>
        <begin position="362"/>
        <end position="389"/>
    </location>
</feature>
<dbReference type="EMBL" id="JARJCW010000009">
    <property type="protein sequence ID" value="KAJ7220771.1"/>
    <property type="molecule type" value="Genomic_DNA"/>
</dbReference>
<accession>A0AAD6VX08</accession>
<proteinExistence type="predicted"/>
<name>A0AAD6VX08_9AGAR</name>
<reference evidence="2" key="1">
    <citation type="submission" date="2023-03" db="EMBL/GenBank/DDBJ databases">
        <title>Massive genome expansion in bonnet fungi (Mycena s.s.) driven by repeated elements and novel gene families across ecological guilds.</title>
        <authorList>
            <consortium name="Lawrence Berkeley National Laboratory"/>
            <person name="Harder C.B."/>
            <person name="Miyauchi S."/>
            <person name="Viragh M."/>
            <person name="Kuo A."/>
            <person name="Thoen E."/>
            <person name="Andreopoulos B."/>
            <person name="Lu D."/>
            <person name="Skrede I."/>
            <person name="Drula E."/>
            <person name="Henrissat B."/>
            <person name="Morin E."/>
            <person name="Kohler A."/>
            <person name="Barry K."/>
            <person name="LaButti K."/>
            <person name="Morin E."/>
            <person name="Salamov A."/>
            <person name="Lipzen A."/>
            <person name="Mereny Z."/>
            <person name="Hegedus B."/>
            <person name="Baldrian P."/>
            <person name="Stursova M."/>
            <person name="Weitz H."/>
            <person name="Taylor A."/>
            <person name="Grigoriev I.V."/>
            <person name="Nagy L.G."/>
            <person name="Martin F."/>
            <person name="Kauserud H."/>
        </authorList>
    </citation>
    <scope>NUCLEOTIDE SEQUENCE</scope>
    <source>
        <strain evidence="2">9144</strain>
    </source>
</reference>
<dbReference type="AlphaFoldDB" id="A0AAD6VX08"/>
<evidence type="ECO:0000313" key="3">
    <source>
        <dbReference type="Proteomes" id="UP001219525"/>
    </source>
</evidence>
<gene>
    <name evidence="2" type="ORF">GGX14DRAFT_559557</name>
</gene>
<dbReference type="Proteomes" id="UP001219525">
    <property type="component" value="Unassembled WGS sequence"/>
</dbReference>
<keyword evidence="1" id="KW-0812">Transmembrane</keyword>
<sequence>MAIPINFDYPITKPFSRQWAPYMLAFGLISVAAFLGLNVFLAGYDVITISSTDFNNTVGSKLSVHPTGTHFGCQPHLFQLGDTFRTNISAFSYSIFEVQPATSALSNLDGGFLYSNNVLGSCDVVQYQVVVLPGARQISTSTIIQCPPPLNFQAVTSWTYSNHAIIGGLSSSSFSPNTLARAISDGVTNITWEAYRDIYHKLYSTPYFNNIEYNTTQQEVYTVIAAGAPNCDSGTNSCVVPPFTYYDAIGNIDLNILPGPSAIAANESNLYNVINVFYNAVRLDLGHWTTNNIFTNPRAFNTSVSNTGNSTVNAAFREIAGTKGMAYVNYTSPPGADVSTAPAVIQIPYTCSTLQRKPAGSFIVSVLSGTISMFLATWGTVVALLAALARRQPGANACCEQTDPEFAMQYGIVSKQPNTLPLMYRSGGSGKTEVEPDYQPEY</sequence>
<keyword evidence="1" id="KW-0472">Membrane</keyword>
<evidence type="ECO:0000313" key="2">
    <source>
        <dbReference type="EMBL" id="KAJ7220771.1"/>
    </source>
</evidence>
<comment type="caution">
    <text evidence="2">The sequence shown here is derived from an EMBL/GenBank/DDBJ whole genome shotgun (WGS) entry which is preliminary data.</text>
</comment>